<dbReference type="AlphaFoldDB" id="A0A0T9PR09"/>
<protein>
    <submittedName>
        <fullName evidence="1">Tail fiber assembly protein p37</fullName>
    </submittedName>
</protein>
<dbReference type="STRING" id="1288385.ERS137968_04935"/>
<organism evidence="1 2">
    <name type="scientific">Yersinia pekkanenii</name>
    <dbReference type="NCBI Taxonomy" id="1288385"/>
    <lineage>
        <taxon>Bacteria</taxon>
        <taxon>Pseudomonadati</taxon>
        <taxon>Pseudomonadota</taxon>
        <taxon>Gammaproteobacteria</taxon>
        <taxon>Enterobacterales</taxon>
        <taxon>Yersiniaceae</taxon>
        <taxon>Yersinia</taxon>
    </lineage>
</organism>
<dbReference type="Proteomes" id="UP000045840">
    <property type="component" value="Unassembled WGS sequence"/>
</dbReference>
<evidence type="ECO:0000313" key="1">
    <source>
        <dbReference type="EMBL" id="CNH77574.1"/>
    </source>
</evidence>
<name>A0A0T9PR09_9GAMM</name>
<sequence>MKYYKDKKNEVYAYEDDCADEFIKKGLESITEEDAMLMTNPPPTHAELILLAQHKKAELIAEAAEVIDPMRDAKDGDYIDAEDVPRLTAWQKYRYALTKVDVSKAPDIEWPVAPE</sequence>
<dbReference type="EMBL" id="CQAZ01000016">
    <property type="protein sequence ID" value="CNH77574.1"/>
    <property type="molecule type" value="Genomic_DNA"/>
</dbReference>
<dbReference type="RefSeq" id="WP_053101954.1">
    <property type="nucleotide sequence ID" value="NZ_CQAZ01000016.1"/>
</dbReference>
<gene>
    <name evidence="1" type="ORF">ERS008529_02097</name>
</gene>
<reference evidence="2" key="1">
    <citation type="submission" date="2015-03" db="EMBL/GenBank/DDBJ databases">
        <authorList>
            <consortium name="Pathogen Informatics"/>
        </authorList>
    </citation>
    <scope>NUCLEOTIDE SEQUENCE [LARGE SCALE GENOMIC DNA]</scope>
    <source>
        <strain evidence="2">A125KOH2</strain>
    </source>
</reference>
<accession>A0A0T9PR09</accession>
<evidence type="ECO:0000313" key="2">
    <source>
        <dbReference type="Proteomes" id="UP000045840"/>
    </source>
</evidence>
<dbReference type="Pfam" id="PF02413">
    <property type="entry name" value="Caudo_TAP"/>
    <property type="match status" value="1"/>
</dbReference>
<proteinExistence type="predicted"/>
<dbReference type="InterPro" id="IPR003458">
    <property type="entry name" value="Phage_T4_Gp38_tail_assem"/>
</dbReference>